<keyword evidence="1" id="KW-0812">Transmembrane</keyword>
<keyword evidence="2" id="KW-0496">Mitochondrion</keyword>
<dbReference type="EMBL" id="MT548779">
    <property type="protein sequence ID" value="UVF38368.1"/>
    <property type="molecule type" value="Genomic_DNA"/>
</dbReference>
<feature type="transmembrane region" description="Helical" evidence="1">
    <location>
        <begin position="12"/>
        <end position="31"/>
    </location>
</feature>
<protein>
    <submittedName>
        <fullName evidence="2">ATP synthase F0 subunit 8</fullName>
    </submittedName>
</protein>
<gene>
    <name evidence="2" type="primary">atp8</name>
</gene>
<sequence>MPQMSPLNWLTLMFNFIFLLTFVNILCYYLIYKFMKLKDKKFNIMMMNNWKW</sequence>
<keyword evidence="1" id="KW-0472">Membrane</keyword>
<reference evidence="2" key="1">
    <citation type="journal article" date="2022" name="Insect Sci.">
        <title>First report of complete mitochondrial genome in the subfamily Alleculinae and mitochondrial genome-based phylogenetics in Tenebrionidae (Coleoptera: Tenebrionoidea).</title>
        <authorList>
            <person name="Wu C."/>
            <person name="Zhou Y."/>
            <person name="Tian T."/>
            <person name="Li T.-J."/>
            <person name="Chen B."/>
        </authorList>
    </citation>
    <scope>NUCLEOTIDE SEQUENCE</scope>
</reference>
<organism evidence="2">
    <name type="scientific">Cerogria popularis</name>
    <dbReference type="NCBI Taxonomy" id="2875974"/>
    <lineage>
        <taxon>Eukaryota</taxon>
        <taxon>Metazoa</taxon>
        <taxon>Ecdysozoa</taxon>
        <taxon>Arthropoda</taxon>
        <taxon>Hexapoda</taxon>
        <taxon>Insecta</taxon>
        <taxon>Pterygota</taxon>
        <taxon>Neoptera</taxon>
        <taxon>Endopterygota</taxon>
        <taxon>Coleoptera</taxon>
        <taxon>Polyphaga</taxon>
        <taxon>Cucujiformia</taxon>
        <taxon>Tenebrionidae</taxon>
        <taxon>Cerogria</taxon>
    </lineage>
</organism>
<accession>A0A976U7P6</accession>
<name>A0A976U7P6_9CUCU</name>
<keyword evidence="1" id="KW-1133">Transmembrane helix</keyword>
<evidence type="ECO:0000256" key="1">
    <source>
        <dbReference type="SAM" id="Phobius"/>
    </source>
</evidence>
<dbReference type="AlphaFoldDB" id="A0A976U7P6"/>
<proteinExistence type="predicted"/>
<geneLocation type="mitochondrion" evidence="2"/>
<evidence type="ECO:0000313" key="2">
    <source>
        <dbReference type="EMBL" id="UVF38368.1"/>
    </source>
</evidence>